<dbReference type="PANTHER" id="PTHR42924">
    <property type="entry name" value="EXONUCLEASE"/>
    <property type="match status" value="1"/>
</dbReference>
<keyword evidence="4" id="KW-1185">Reference proteome</keyword>
<dbReference type="CDD" id="cd07432">
    <property type="entry name" value="PHP_HisPPase"/>
    <property type="match status" value="1"/>
</dbReference>
<feature type="domain" description="Polymerase/histidinol phosphatase N-terminal" evidence="2">
    <location>
        <begin position="3"/>
        <end position="72"/>
    </location>
</feature>
<sequence length="299" mass="33939">MKFDMHCHTAEGSIDARISIRDYAQLLKDQGFSGMLVTDHDSYNGYRHWKLHRASMPKDFLVLKGIEYDTRDAGHYIVIMPDGVNLRLLEMRGMSVESLIRLVHDYGGVLGPAHPFGMKSSSAMFYRKMMRDTDLMSHFDFLEGLNACEKASSNSRARDLAEQYDLPCIGGTDAHVGKYVGLAYTIFDRDITCNNDMIESIRERGIVAFGGREREYRRIHEKRNLAVTTWSFKAFNFTMGKILAPVRNHRLNQALEDKKNLLQAAVVQAGHRREKAEHAAPPAERSGISAMTDHVGQRE</sequence>
<evidence type="ECO:0000313" key="4">
    <source>
        <dbReference type="Proteomes" id="UP000198817"/>
    </source>
</evidence>
<dbReference type="InterPro" id="IPR052018">
    <property type="entry name" value="PHP_domain"/>
</dbReference>
<dbReference type="Proteomes" id="UP000198817">
    <property type="component" value="Unassembled WGS sequence"/>
</dbReference>
<dbReference type="RefSeq" id="WP_090161894.1">
    <property type="nucleotide sequence ID" value="NZ_CACVNK010000032.1"/>
</dbReference>
<accession>A0A1I7GI42</accession>
<dbReference type="SMART" id="SM00481">
    <property type="entry name" value="POLIIIAc"/>
    <property type="match status" value="1"/>
</dbReference>
<dbReference type="PANTHER" id="PTHR42924:SF3">
    <property type="entry name" value="POLYMERASE_HISTIDINOL PHOSPHATASE N-TERMINAL DOMAIN-CONTAINING PROTEIN"/>
    <property type="match status" value="1"/>
</dbReference>
<dbReference type="GO" id="GO:0035312">
    <property type="term" value="F:5'-3' DNA exonuclease activity"/>
    <property type="evidence" value="ECO:0007669"/>
    <property type="project" value="TreeGrafter"/>
</dbReference>
<protein>
    <recommendedName>
        <fullName evidence="2">Polymerase/histidinol phosphatase N-terminal domain-containing protein</fullName>
    </recommendedName>
</protein>
<dbReference type="EMBL" id="FPBT01000007">
    <property type="protein sequence ID" value="SFU47991.1"/>
    <property type="molecule type" value="Genomic_DNA"/>
</dbReference>
<dbReference type="OrthoDB" id="9775360at2"/>
<dbReference type="Pfam" id="PF13263">
    <property type="entry name" value="PHP_C"/>
    <property type="match status" value="1"/>
</dbReference>
<dbReference type="STRING" id="155865.SAMN05216515_1099"/>
<gene>
    <name evidence="3" type="ORF">SAMN05216508_1079</name>
</gene>
<feature type="region of interest" description="Disordered" evidence="1">
    <location>
        <begin position="272"/>
        <end position="299"/>
    </location>
</feature>
<dbReference type="AlphaFoldDB" id="A0A1I7GI42"/>
<dbReference type="SUPFAM" id="SSF89550">
    <property type="entry name" value="PHP domain-like"/>
    <property type="match status" value="1"/>
</dbReference>
<dbReference type="GeneID" id="78353822"/>
<organism evidence="3 4">
    <name type="scientific">Eubacterium pyruvativorans</name>
    <dbReference type="NCBI Taxonomy" id="155865"/>
    <lineage>
        <taxon>Bacteria</taxon>
        <taxon>Bacillati</taxon>
        <taxon>Bacillota</taxon>
        <taxon>Clostridia</taxon>
        <taxon>Eubacteriales</taxon>
        <taxon>Eubacteriaceae</taxon>
        <taxon>Eubacterium</taxon>
    </lineage>
</organism>
<dbReference type="Gene3D" id="3.20.20.140">
    <property type="entry name" value="Metal-dependent hydrolases"/>
    <property type="match status" value="1"/>
</dbReference>
<evidence type="ECO:0000313" key="3">
    <source>
        <dbReference type="EMBL" id="SFU47991.1"/>
    </source>
</evidence>
<dbReference type="InterPro" id="IPR003141">
    <property type="entry name" value="Pol/His_phosphatase_N"/>
</dbReference>
<dbReference type="InterPro" id="IPR004013">
    <property type="entry name" value="PHP_dom"/>
</dbReference>
<dbReference type="InterPro" id="IPR016195">
    <property type="entry name" value="Pol/histidinol_Pase-like"/>
</dbReference>
<dbReference type="Pfam" id="PF02811">
    <property type="entry name" value="PHP"/>
    <property type="match status" value="1"/>
</dbReference>
<evidence type="ECO:0000256" key="1">
    <source>
        <dbReference type="SAM" id="MobiDB-lite"/>
    </source>
</evidence>
<evidence type="ECO:0000259" key="2">
    <source>
        <dbReference type="SMART" id="SM00481"/>
    </source>
</evidence>
<proteinExistence type="predicted"/>
<name>A0A1I7GI42_9FIRM</name>
<dbReference type="GO" id="GO:0004534">
    <property type="term" value="F:5'-3' RNA exonuclease activity"/>
    <property type="evidence" value="ECO:0007669"/>
    <property type="project" value="TreeGrafter"/>
</dbReference>
<reference evidence="3 4" key="1">
    <citation type="submission" date="2016-10" db="EMBL/GenBank/DDBJ databases">
        <authorList>
            <person name="de Groot N.N."/>
        </authorList>
    </citation>
    <scope>NUCLEOTIDE SEQUENCE [LARGE SCALE GENOMIC DNA]</scope>
    <source>
        <strain evidence="3 4">KHGC13</strain>
    </source>
</reference>